<feature type="compositionally biased region" description="Low complexity" evidence="1">
    <location>
        <begin position="32"/>
        <end position="57"/>
    </location>
</feature>
<dbReference type="OrthoDB" id="3260792at2759"/>
<evidence type="ECO:0000256" key="1">
    <source>
        <dbReference type="SAM" id="MobiDB-lite"/>
    </source>
</evidence>
<protein>
    <recommendedName>
        <fullName evidence="4">Protein kinase domain-containing protein</fullName>
    </recommendedName>
</protein>
<feature type="compositionally biased region" description="Low complexity" evidence="1">
    <location>
        <begin position="301"/>
        <end position="317"/>
    </location>
</feature>
<gene>
    <name evidence="2" type="ORF">BDQ12DRAFT_682819</name>
</gene>
<accession>A0A5C3MCU7</accession>
<evidence type="ECO:0008006" key="4">
    <source>
        <dbReference type="Google" id="ProtNLM"/>
    </source>
</evidence>
<sequence length="512" mass="56754">MASLSSSSSTSICNSADLASDAYLGQSVSSPTLENISNSSPSSSEESSSNSDSTLSDPEARSRFGHPLERIQRSGSVYRDFSSDSEVEPYFWEAFTAEKNSVYSSSATTSRTRSNESLPSISVASSVDYDDVDYEILIDVLLSQSPSPFSSADINGLTMFTPPTSPVPPFLTSRSCAYPTPPPLMIKPLPRSSSELRLLLELNQPEARSDPWNPTPHILCAVERMHVGTYEAEQEEERDEEKGTVYLCLERLRPYNRPPMERVVEYIDFFRQVLEGLSFLHEHYIANLHLSRPTSYMVDLSSAPRPSQPTSSAQSSLSSFGNFSFDLQVKENKEGTNLEMQSAPTLLSASASYNSTTPTPTHPTTSNPNLNIPDQTPTQTSFTRKPPSRTPTLSTTFDRTSYPVRYYFVDFSEAQRVDISAKASSEPLYKHAHGSSGDHEEDTASQIMRRDVHECGEMLDAMLNSVSICFSAILPSSSFLFSYFPYEPNYHVRLGPTNPTQTQVLNHGNDSW</sequence>
<feature type="compositionally biased region" description="Polar residues" evidence="1">
    <location>
        <begin position="372"/>
        <end position="383"/>
    </location>
</feature>
<keyword evidence="3" id="KW-1185">Reference proteome</keyword>
<feature type="compositionally biased region" description="Basic and acidic residues" evidence="1">
    <location>
        <begin position="58"/>
        <end position="69"/>
    </location>
</feature>
<evidence type="ECO:0000313" key="2">
    <source>
        <dbReference type="EMBL" id="TFK38981.1"/>
    </source>
</evidence>
<feature type="region of interest" description="Disordered" evidence="1">
    <location>
        <begin position="30"/>
        <end position="69"/>
    </location>
</feature>
<feature type="region of interest" description="Disordered" evidence="1">
    <location>
        <begin position="350"/>
        <end position="396"/>
    </location>
</feature>
<organism evidence="2 3">
    <name type="scientific">Crucibulum laeve</name>
    <dbReference type="NCBI Taxonomy" id="68775"/>
    <lineage>
        <taxon>Eukaryota</taxon>
        <taxon>Fungi</taxon>
        <taxon>Dikarya</taxon>
        <taxon>Basidiomycota</taxon>
        <taxon>Agaricomycotina</taxon>
        <taxon>Agaricomycetes</taxon>
        <taxon>Agaricomycetidae</taxon>
        <taxon>Agaricales</taxon>
        <taxon>Agaricineae</taxon>
        <taxon>Nidulariaceae</taxon>
        <taxon>Crucibulum</taxon>
    </lineage>
</organism>
<dbReference type="Proteomes" id="UP000308652">
    <property type="component" value="Unassembled WGS sequence"/>
</dbReference>
<feature type="compositionally biased region" description="Low complexity" evidence="1">
    <location>
        <begin position="354"/>
        <end position="371"/>
    </location>
</feature>
<proteinExistence type="predicted"/>
<dbReference type="STRING" id="68775.A0A5C3MCU7"/>
<reference evidence="2 3" key="1">
    <citation type="journal article" date="2019" name="Nat. Ecol. Evol.">
        <title>Megaphylogeny resolves global patterns of mushroom evolution.</title>
        <authorList>
            <person name="Varga T."/>
            <person name="Krizsan K."/>
            <person name="Foldi C."/>
            <person name="Dima B."/>
            <person name="Sanchez-Garcia M."/>
            <person name="Sanchez-Ramirez S."/>
            <person name="Szollosi G.J."/>
            <person name="Szarkandi J.G."/>
            <person name="Papp V."/>
            <person name="Albert L."/>
            <person name="Andreopoulos W."/>
            <person name="Angelini C."/>
            <person name="Antonin V."/>
            <person name="Barry K.W."/>
            <person name="Bougher N.L."/>
            <person name="Buchanan P."/>
            <person name="Buyck B."/>
            <person name="Bense V."/>
            <person name="Catcheside P."/>
            <person name="Chovatia M."/>
            <person name="Cooper J."/>
            <person name="Damon W."/>
            <person name="Desjardin D."/>
            <person name="Finy P."/>
            <person name="Geml J."/>
            <person name="Haridas S."/>
            <person name="Hughes K."/>
            <person name="Justo A."/>
            <person name="Karasinski D."/>
            <person name="Kautmanova I."/>
            <person name="Kiss B."/>
            <person name="Kocsube S."/>
            <person name="Kotiranta H."/>
            <person name="LaButti K.M."/>
            <person name="Lechner B.E."/>
            <person name="Liimatainen K."/>
            <person name="Lipzen A."/>
            <person name="Lukacs Z."/>
            <person name="Mihaltcheva S."/>
            <person name="Morgado L.N."/>
            <person name="Niskanen T."/>
            <person name="Noordeloos M.E."/>
            <person name="Ohm R.A."/>
            <person name="Ortiz-Santana B."/>
            <person name="Ovrebo C."/>
            <person name="Racz N."/>
            <person name="Riley R."/>
            <person name="Savchenko A."/>
            <person name="Shiryaev A."/>
            <person name="Soop K."/>
            <person name="Spirin V."/>
            <person name="Szebenyi C."/>
            <person name="Tomsovsky M."/>
            <person name="Tulloss R.E."/>
            <person name="Uehling J."/>
            <person name="Grigoriev I.V."/>
            <person name="Vagvolgyi C."/>
            <person name="Papp T."/>
            <person name="Martin F.M."/>
            <person name="Miettinen O."/>
            <person name="Hibbett D.S."/>
            <person name="Nagy L.G."/>
        </authorList>
    </citation>
    <scope>NUCLEOTIDE SEQUENCE [LARGE SCALE GENOMIC DNA]</scope>
    <source>
        <strain evidence="2 3">CBS 166.37</strain>
    </source>
</reference>
<dbReference type="AlphaFoldDB" id="A0A5C3MCU7"/>
<evidence type="ECO:0000313" key="3">
    <source>
        <dbReference type="Proteomes" id="UP000308652"/>
    </source>
</evidence>
<dbReference type="EMBL" id="ML213601">
    <property type="protein sequence ID" value="TFK38981.1"/>
    <property type="molecule type" value="Genomic_DNA"/>
</dbReference>
<feature type="region of interest" description="Disordered" evidence="1">
    <location>
        <begin position="298"/>
        <end position="317"/>
    </location>
</feature>
<name>A0A5C3MCU7_9AGAR</name>